<protein>
    <submittedName>
        <fullName evidence="2">Uncharacterized protein</fullName>
    </submittedName>
</protein>
<evidence type="ECO:0000256" key="1">
    <source>
        <dbReference type="SAM" id="MobiDB-lite"/>
    </source>
</evidence>
<feature type="region of interest" description="Disordered" evidence="1">
    <location>
        <begin position="115"/>
        <end position="152"/>
    </location>
</feature>
<feature type="compositionally biased region" description="Polar residues" evidence="1">
    <location>
        <begin position="51"/>
        <end position="75"/>
    </location>
</feature>
<comment type="caution">
    <text evidence="2">The sequence shown here is derived from an EMBL/GenBank/DDBJ whole genome shotgun (WGS) entry which is preliminary data.</text>
</comment>
<evidence type="ECO:0000313" key="2">
    <source>
        <dbReference type="EMBL" id="KAF2717980.1"/>
    </source>
</evidence>
<feature type="compositionally biased region" description="Low complexity" evidence="1">
    <location>
        <begin position="135"/>
        <end position="150"/>
    </location>
</feature>
<feature type="compositionally biased region" description="Low complexity" evidence="1">
    <location>
        <begin position="223"/>
        <end position="234"/>
    </location>
</feature>
<keyword evidence="3" id="KW-1185">Reference proteome</keyword>
<feature type="compositionally biased region" description="Basic and acidic residues" evidence="1">
    <location>
        <begin position="245"/>
        <end position="256"/>
    </location>
</feature>
<sequence>MLRDIGNLYLETFVRVRSAIIMQPYGQAGGQSTKQFGQPIGYYGRPLRRSPSMSVPVQHPSSYQPATMNPTNNSAAGELNPSADITASTNAAPLAPATSSTGNTQLGQRFPHDDFASLMDEAPPAKKRSRKPKKTITTTITTTATTTTATSNATHRFKSAGASANARLDISADVAPRLIAAPTYGSEQPQQREDEDDFASLMDEASAKPTANAIPPKPRQKKTTTTTTTDTADTSSQNALSQRQDAYRRDNMDGRTRQAASQRGEQELYLYDQRVVETLRMYSGSVCPAGFVYVRCENGYMCAGHVHFVSDGEVDAMMEGRRPYGPRIENVAQLFREGALLGVLGGRPLNAMGNGVAGRFGGGTYGGGYGSPRPFW</sequence>
<feature type="region of interest" description="Disordered" evidence="1">
    <location>
        <begin position="207"/>
        <end position="262"/>
    </location>
</feature>
<accession>A0A9P4Q1W3</accession>
<feature type="region of interest" description="Disordered" evidence="1">
    <location>
        <begin position="47"/>
        <end position="81"/>
    </location>
</feature>
<gene>
    <name evidence="2" type="ORF">K431DRAFT_142563</name>
</gene>
<dbReference type="Proteomes" id="UP000799441">
    <property type="component" value="Unassembled WGS sequence"/>
</dbReference>
<feature type="compositionally biased region" description="Basic residues" evidence="1">
    <location>
        <begin position="125"/>
        <end position="134"/>
    </location>
</feature>
<evidence type="ECO:0000313" key="3">
    <source>
        <dbReference type="Proteomes" id="UP000799441"/>
    </source>
</evidence>
<reference evidence="2" key="1">
    <citation type="journal article" date="2020" name="Stud. Mycol.">
        <title>101 Dothideomycetes genomes: a test case for predicting lifestyles and emergence of pathogens.</title>
        <authorList>
            <person name="Haridas S."/>
            <person name="Albert R."/>
            <person name="Binder M."/>
            <person name="Bloem J."/>
            <person name="Labutti K."/>
            <person name="Salamov A."/>
            <person name="Andreopoulos B."/>
            <person name="Baker S."/>
            <person name="Barry K."/>
            <person name="Bills G."/>
            <person name="Bluhm B."/>
            <person name="Cannon C."/>
            <person name="Castanera R."/>
            <person name="Culley D."/>
            <person name="Daum C."/>
            <person name="Ezra D."/>
            <person name="Gonzalez J."/>
            <person name="Henrissat B."/>
            <person name="Kuo A."/>
            <person name="Liang C."/>
            <person name="Lipzen A."/>
            <person name="Lutzoni F."/>
            <person name="Magnuson J."/>
            <person name="Mondo S."/>
            <person name="Nolan M."/>
            <person name="Ohm R."/>
            <person name="Pangilinan J."/>
            <person name="Park H.-J."/>
            <person name="Ramirez L."/>
            <person name="Alfaro M."/>
            <person name="Sun H."/>
            <person name="Tritt A."/>
            <person name="Yoshinaga Y."/>
            <person name="Zwiers L.-H."/>
            <person name="Turgeon B."/>
            <person name="Goodwin S."/>
            <person name="Spatafora J."/>
            <person name="Crous P."/>
            <person name="Grigoriev I."/>
        </authorList>
    </citation>
    <scope>NUCLEOTIDE SEQUENCE</scope>
    <source>
        <strain evidence="2">CBS 116435</strain>
    </source>
</reference>
<organism evidence="2 3">
    <name type="scientific">Polychaeton citri CBS 116435</name>
    <dbReference type="NCBI Taxonomy" id="1314669"/>
    <lineage>
        <taxon>Eukaryota</taxon>
        <taxon>Fungi</taxon>
        <taxon>Dikarya</taxon>
        <taxon>Ascomycota</taxon>
        <taxon>Pezizomycotina</taxon>
        <taxon>Dothideomycetes</taxon>
        <taxon>Dothideomycetidae</taxon>
        <taxon>Capnodiales</taxon>
        <taxon>Capnodiaceae</taxon>
        <taxon>Polychaeton</taxon>
    </lineage>
</organism>
<proteinExistence type="predicted"/>
<name>A0A9P4Q1W3_9PEZI</name>
<dbReference type="AlphaFoldDB" id="A0A9P4Q1W3"/>
<dbReference type="EMBL" id="MU003832">
    <property type="protein sequence ID" value="KAF2717980.1"/>
    <property type="molecule type" value="Genomic_DNA"/>
</dbReference>
<feature type="compositionally biased region" description="Polar residues" evidence="1">
    <location>
        <begin position="235"/>
        <end position="244"/>
    </location>
</feature>